<dbReference type="EMBL" id="CVQV01000008">
    <property type="protein sequence ID" value="CRK75643.1"/>
    <property type="molecule type" value="Genomic_DNA"/>
</dbReference>
<keyword evidence="3" id="KW-1185">Reference proteome</keyword>
<dbReference type="Proteomes" id="UP000048949">
    <property type="component" value="Unassembled WGS sequence"/>
</dbReference>
<name>A0A0U1NMC2_9RHOB</name>
<keyword evidence="1" id="KW-0472">Membrane</keyword>
<sequence>MGLIERVFEAIFGGGRNVVRETAEVFWENREAGEIRAAQRQADALDQYAAEFSVPRRGRFDRVMDGLNRLPRPALALGTLGLFVAAMVDPVWFASRMQGIALVPEPLWWLLGAIVSFYFGARHQVKSQDFQRSIQATTAQVPHVIENLTALDEVARQNSAANEDAPVSVAVSGIAAGTPIRFGPDIFEDNAALRDWARQRGKPNDP</sequence>
<proteinExistence type="predicted"/>
<evidence type="ECO:0000313" key="2">
    <source>
        <dbReference type="EMBL" id="CRK75643.1"/>
    </source>
</evidence>
<dbReference type="Pfam" id="PF11351">
    <property type="entry name" value="GTA_holin_3TM"/>
    <property type="match status" value="1"/>
</dbReference>
<keyword evidence="1" id="KW-1133">Transmembrane helix</keyword>
<evidence type="ECO:0000313" key="3">
    <source>
        <dbReference type="Proteomes" id="UP000048949"/>
    </source>
</evidence>
<feature type="transmembrane region" description="Helical" evidence="1">
    <location>
        <begin position="107"/>
        <end position="125"/>
    </location>
</feature>
<keyword evidence="1" id="KW-0812">Transmembrane</keyword>
<evidence type="ECO:0008006" key="4">
    <source>
        <dbReference type="Google" id="ProtNLM"/>
    </source>
</evidence>
<dbReference type="RefSeq" id="WP_048599069.1">
    <property type="nucleotide sequence ID" value="NZ_CVPC01000008.1"/>
</dbReference>
<dbReference type="OrthoDB" id="7355053at2"/>
<reference evidence="2 3" key="1">
    <citation type="submission" date="2015-04" db="EMBL/GenBank/DDBJ databases">
        <authorList>
            <person name="Syromyatnikov M.Y."/>
            <person name="Popov V.N."/>
        </authorList>
    </citation>
    <scope>NUCLEOTIDE SEQUENCE [LARGE SCALE GENOMIC DNA]</scope>
    <source>
        <strain evidence="2 3">CECT 5292</strain>
    </source>
</reference>
<dbReference type="AlphaFoldDB" id="A0A0U1NMC2"/>
<dbReference type="InterPro" id="IPR021497">
    <property type="entry name" value="GTA_holin_3TM"/>
</dbReference>
<evidence type="ECO:0000256" key="1">
    <source>
        <dbReference type="SAM" id="Phobius"/>
    </source>
</evidence>
<dbReference type="STRING" id="282199.GCA_001049735_01693"/>
<protein>
    <recommendedName>
        <fullName evidence="4">Carboxylesterase</fullName>
    </recommendedName>
</protein>
<organism evidence="2 3">
    <name type="scientific">Nereida ignava</name>
    <dbReference type="NCBI Taxonomy" id="282199"/>
    <lineage>
        <taxon>Bacteria</taxon>
        <taxon>Pseudomonadati</taxon>
        <taxon>Pseudomonadota</taxon>
        <taxon>Alphaproteobacteria</taxon>
        <taxon>Rhodobacterales</taxon>
        <taxon>Roseobacteraceae</taxon>
        <taxon>Nereida</taxon>
    </lineage>
</organism>
<accession>A0A0U1NMC2</accession>
<gene>
    <name evidence="2" type="ORF">NIG5292_01694</name>
</gene>
<feature type="transmembrane region" description="Helical" evidence="1">
    <location>
        <begin position="74"/>
        <end position="95"/>
    </location>
</feature>